<proteinExistence type="predicted"/>
<dbReference type="EMBL" id="JAVFHQ010000027">
    <property type="protein sequence ID" value="KAK4544046.1"/>
    <property type="molecule type" value="Genomic_DNA"/>
</dbReference>
<sequence>MVHAPRHVQKERRRTRWQKTTRGTSANTSDVEAAAGTPTTAPSANNALRSMNMNTYGVATQQQQQQPAARQPSRLQNTQKTALGNGLGGGGWGGMGGGGGGAGFGGALPSGGGMGGSGGLGQAPTPAPLRGFAQVMGGGSGQGPIDMR</sequence>
<dbReference type="Proteomes" id="UP001324427">
    <property type="component" value="Unassembled WGS sequence"/>
</dbReference>
<accession>A0AAV9JG79</accession>
<organism evidence="2 3">
    <name type="scientific">Oleoguttula mirabilis</name>
    <dbReference type="NCBI Taxonomy" id="1507867"/>
    <lineage>
        <taxon>Eukaryota</taxon>
        <taxon>Fungi</taxon>
        <taxon>Dikarya</taxon>
        <taxon>Ascomycota</taxon>
        <taxon>Pezizomycotina</taxon>
        <taxon>Dothideomycetes</taxon>
        <taxon>Dothideomycetidae</taxon>
        <taxon>Mycosphaerellales</taxon>
        <taxon>Teratosphaeriaceae</taxon>
        <taxon>Oleoguttula</taxon>
    </lineage>
</organism>
<feature type="compositionally biased region" description="Polar residues" evidence="1">
    <location>
        <begin position="48"/>
        <end position="60"/>
    </location>
</feature>
<evidence type="ECO:0000256" key="1">
    <source>
        <dbReference type="SAM" id="MobiDB-lite"/>
    </source>
</evidence>
<evidence type="ECO:0000313" key="3">
    <source>
        <dbReference type="Proteomes" id="UP001324427"/>
    </source>
</evidence>
<reference evidence="2 3" key="1">
    <citation type="submission" date="2021-11" db="EMBL/GenBank/DDBJ databases">
        <title>Black yeast isolated from Biological Soil Crust.</title>
        <authorList>
            <person name="Kurbessoian T."/>
        </authorList>
    </citation>
    <scope>NUCLEOTIDE SEQUENCE [LARGE SCALE GENOMIC DNA]</scope>
    <source>
        <strain evidence="2 3">CCFEE 5522</strain>
    </source>
</reference>
<comment type="caution">
    <text evidence="2">The sequence shown here is derived from an EMBL/GenBank/DDBJ whole genome shotgun (WGS) entry which is preliminary data.</text>
</comment>
<feature type="compositionally biased region" description="Polar residues" evidence="1">
    <location>
        <begin position="20"/>
        <end position="30"/>
    </location>
</feature>
<feature type="compositionally biased region" description="Basic residues" evidence="1">
    <location>
        <begin position="1"/>
        <end position="19"/>
    </location>
</feature>
<feature type="region of interest" description="Disordered" evidence="1">
    <location>
        <begin position="1"/>
        <end position="148"/>
    </location>
</feature>
<evidence type="ECO:0000313" key="2">
    <source>
        <dbReference type="EMBL" id="KAK4544046.1"/>
    </source>
</evidence>
<feature type="compositionally biased region" description="Low complexity" evidence="1">
    <location>
        <begin position="61"/>
        <end position="76"/>
    </location>
</feature>
<feature type="compositionally biased region" description="Gly residues" evidence="1">
    <location>
        <begin position="85"/>
        <end position="121"/>
    </location>
</feature>
<gene>
    <name evidence="2" type="ORF">LTR36_004544</name>
</gene>
<protein>
    <submittedName>
        <fullName evidence="2">Uncharacterized protein</fullName>
    </submittedName>
</protein>
<feature type="compositionally biased region" description="Low complexity" evidence="1">
    <location>
        <begin position="33"/>
        <end position="47"/>
    </location>
</feature>
<dbReference type="AlphaFoldDB" id="A0AAV9JG79"/>
<name>A0AAV9JG79_9PEZI</name>
<keyword evidence="3" id="KW-1185">Reference proteome</keyword>